<feature type="domain" description="WAP" evidence="5">
    <location>
        <begin position="145"/>
        <end position="195"/>
    </location>
</feature>
<dbReference type="RefSeq" id="XP_041419645.1">
    <property type="nucleotide sequence ID" value="XM_041563711.1"/>
</dbReference>
<dbReference type="KEGG" id="xla:121393881"/>
<dbReference type="PANTHER" id="PTHR19441:SF30">
    <property type="entry name" value="ELAFIN"/>
    <property type="match status" value="1"/>
</dbReference>
<feature type="chain" id="PRO_5035312726" evidence="4">
    <location>
        <begin position="21"/>
        <end position="195"/>
    </location>
</feature>
<reference evidence="7" key="1">
    <citation type="submission" date="2025-08" db="UniProtKB">
        <authorList>
            <consortium name="RefSeq"/>
        </authorList>
    </citation>
    <scope>IDENTIFICATION</scope>
    <source>
        <strain evidence="7">J_2021</strain>
        <tissue evidence="7">Erythrocytes</tissue>
    </source>
</reference>
<dbReference type="OrthoDB" id="4473401at2759"/>
<evidence type="ECO:0000256" key="1">
    <source>
        <dbReference type="ARBA" id="ARBA00022729"/>
    </source>
</evidence>
<gene>
    <name evidence="7" type="primary">LOC121393881</name>
</gene>
<feature type="region of interest" description="Disordered" evidence="3">
    <location>
        <begin position="23"/>
        <end position="69"/>
    </location>
</feature>
<dbReference type="GO" id="GO:0045087">
    <property type="term" value="P:innate immune response"/>
    <property type="evidence" value="ECO:0007669"/>
    <property type="project" value="TreeGrafter"/>
</dbReference>
<dbReference type="AlphaFoldDB" id="A0A8J1KQR4"/>
<dbReference type="InterPro" id="IPR050514">
    <property type="entry name" value="WAP_four-disulfide_core"/>
</dbReference>
<proteinExistence type="predicted"/>
<dbReference type="Pfam" id="PF00095">
    <property type="entry name" value="WAP"/>
    <property type="match status" value="3"/>
</dbReference>
<feature type="domain" description="WAP" evidence="5">
    <location>
        <begin position="40"/>
        <end position="94"/>
    </location>
</feature>
<feature type="signal peptide" evidence="4">
    <location>
        <begin position="1"/>
        <end position="20"/>
    </location>
</feature>
<dbReference type="SUPFAM" id="SSF57256">
    <property type="entry name" value="Elafin-like"/>
    <property type="match status" value="3"/>
</dbReference>
<dbReference type="SMART" id="SM00217">
    <property type="entry name" value="WAP"/>
    <property type="match status" value="3"/>
</dbReference>
<evidence type="ECO:0000256" key="3">
    <source>
        <dbReference type="SAM" id="MobiDB-lite"/>
    </source>
</evidence>
<keyword evidence="1 4" id="KW-0732">Signal</keyword>
<dbReference type="Proteomes" id="UP000186698">
    <property type="component" value="Chromosome 5L"/>
</dbReference>
<dbReference type="Gene3D" id="4.10.75.10">
    <property type="entry name" value="Elafin-like"/>
    <property type="match status" value="3"/>
</dbReference>
<keyword evidence="6" id="KW-1185">Reference proteome</keyword>
<dbReference type="PANTHER" id="PTHR19441">
    <property type="entry name" value="WHEY ACDIC PROTEIN WAP"/>
    <property type="match status" value="1"/>
</dbReference>
<dbReference type="InterPro" id="IPR036645">
    <property type="entry name" value="Elafin-like_sf"/>
</dbReference>
<evidence type="ECO:0000259" key="5">
    <source>
        <dbReference type="PROSITE" id="PS51390"/>
    </source>
</evidence>
<sequence length="195" mass="21222">MGPGIVSLFVALSLCPLLLAADPDRPGDGPPGLHRPPWGNRPKPGECPEDMDYPKCSGGNNKPNNKKECDRDRECDGKKKCCFSSCRNRCLEPLQVKPGNCPPPQGFCPHHGGGGGRGLCTSDHDCLGDKKCCAPRCRLECVSPYVVNPGKCPEVIRRPDRHCGRPPPVQCESDDDCPKRQKCCNLGCWIQCVDV</sequence>
<evidence type="ECO:0000313" key="7">
    <source>
        <dbReference type="RefSeq" id="XP_041419645.1"/>
    </source>
</evidence>
<dbReference type="GO" id="GO:0004867">
    <property type="term" value="F:serine-type endopeptidase inhibitor activity"/>
    <property type="evidence" value="ECO:0007669"/>
    <property type="project" value="TreeGrafter"/>
</dbReference>
<accession>A0A8J1KQR4</accession>
<dbReference type="GeneID" id="121393881"/>
<dbReference type="PROSITE" id="PS51390">
    <property type="entry name" value="WAP"/>
    <property type="match status" value="2"/>
</dbReference>
<dbReference type="InterPro" id="IPR008197">
    <property type="entry name" value="WAP_dom"/>
</dbReference>
<protein>
    <submittedName>
        <fullName evidence="7">WAP four-disulfide core domain protein 5-like isoform X1</fullName>
    </submittedName>
</protein>
<evidence type="ECO:0000256" key="4">
    <source>
        <dbReference type="SAM" id="SignalP"/>
    </source>
</evidence>
<evidence type="ECO:0000256" key="2">
    <source>
        <dbReference type="ARBA" id="ARBA00023157"/>
    </source>
</evidence>
<name>A0A8J1KQR4_XENLA</name>
<dbReference type="GO" id="GO:0005615">
    <property type="term" value="C:extracellular space"/>
    <property type="evidence" value="ECO:0007669"/>
    <property type="project" value="TreeGrafter"/>
</dbReference>
<organism evidence="6 7">
    <name type="scientific">Xenopus laevis</name>
    <name type="common">African clawed frog</name>
    <dbReference type="NCBI Taxonomy" id="8355"/>
    <lineage>
        <taxon>Eukaryota</taxon>
        <taxon>Metazoa</taxon>
        <taxon>Chordata</taxon>
        <taxon>Craniata</taxon>
        <taxon>Vertebrata</taxon>
        <taxon>Euteleostomi</taxon>
        <taxon>Amphibia</taxon>
        <taxon>Batrachia</taxon>
        <taxon>Anura</taxon>
        <taxon>Pipoidea</taxon>
        <taxon>Pipidae</taxon>
        <taxon>Xenopodinae</taxon>
        <taxon>Xenopus</taxon>
        <taxon>Xenopus</taxon>
    </lineage>
</organism>
<dbReference type="GO" id="GO:0019731">
    <property type="term" value="P:antibacterial humoral response"/>
    <property type="evidence" value="ECO:0007669"/>
    <property type="project" value="TreeGrafter"/>
</dbReference>
<dbReference type="PRINTS" id="PR00003">
    <property type="entry name" value="4DISULPHCORE"/>
</dbReference>
<keyword evidence="2" id="KW-1015">Disulfide bond</keyword>
<evidence type="ECO:0000313" key="6">
    <source>
        <dbReference type="Proteomes" id="UP000186698"/>
    </source>
</evidence>